<keyword evidence="6" id="KW-0282">Flagellum</keyword>
<dbReference type="STRING" id="335541.Swol_0848"/>
<keyword evidence="6" id="KW-0966">Cell projection</keyword>
<dbReference type="PRINTS" id="PR01006">
    <property type="entry name" value="FLGHOOKFLIE"/>
</dbReference>
<comment type="similarity">
    <text evidence="2 4">Belongs to the FliE family.</text>
</comment>
<dbReference type="GO" id="GO:0071973">
    <property type="term" value="P:bacterial-type flagellum-dependent cell motility"/>
    <property type="evidence" value="ECO:0007669"/>
    <property type="project" value="InterPro"/>
</dbReference>
<dbReference type="EMBL" id="CP000448">
    <property type="protein sequence ID" value="ABI68167.1"/>
    <property type="molecule type" value="Genomic_DNA"/>
</dbReference>
<dbReference type="HOGENOM" id="CLU_147249_3_0_9"/>
<protein>
    <recommendedName>
        <fullName evidence="4 5">Flagellar hook-basal body complex protein FliE</fullName>
    </recommendedName>
</protein>
<dbReference type="NCBIfam" id="TIGR00205">
    <property type="entry name" value="fliE"/>
    <property type="match status" value="1"/>
</dbReference>
<evidence type="ECO:0000256" key="1">
    <source>
        <dbReference type="ARBA" id="ARBA00004117"/>
    </source>
</evidence>
<dbReference type="Proteomes" id="UP000001968">
    <property type="component" value="Chromosome"/>
</dbReference>
<dbReference type="AlphaFoldDB" id="Q0AYN7"/>
<evidence type="ECO:0000256" key="2">
    <source>
        <dbReference type="ARBA" id="ARBA00009272"/>
    </source>
</evidence>
<proteinExistence type="inferred from homology"/>
<evidence type="ECO:0000313" key="7">
    <source>
        <dbReference type="Proteomes" id="UP000001968"/>
    </source>
</evidence>
<dbReference type="GO" id="GO:0009425">
    <property type="term" value="C:bacterial-type flagellum basal body"/>
    <property type="evidence" value="ECO:0007669"/>
    <property type="project" value="UniProtKB-SubCell"/>
</dbReference>
<accession>Q0AYN7</accession>
<evidence type="ECO:0000256" key="3">
    <source>
        <dbReference type="ARBA" id="ARBA00023143"/>
    </source>
</evidence>
<dbReference type="PANTHER" id="PTHR34653:SF1">
    <property type="entry name" value="FLAGELLAR HOOK-BASAL BODY COMPLEX PROTEIN FLIE"/>
    <property type="match status" value="1"/>
</dbReference>
<reference evidence="7" key="1">
    <citation type="journal article" date="2010" name="Environ. Microbiol.">
        <title>The genome of Syntrophomonas wolfei: new insights into syntrophic metabolism and biohydrogen production.</title>
        <authorList>
            <person name="Sieber J.R."/>
            <person name="Sims D.R."/>
            <person name="Han C."/>
            <person name="Kim E."/>
            <person name="Lykidis A."/>
            <person name="Lapidus A.L."/>
            <person name="McDonnald E."/>
            <person name="Rohlin L."/>
            <person name="Culley D.E."/>
            <person name="Gunsalus R."/>
            <person name="McInerney M.J."/>
        </authorList>
    </citation>
    <scope>NUCLEOTIDE SEQUENCE [LARGE SCALE GENOMIC DNA]</scope>
    <source>
        <strain evidence="7">DSM 2245B / Goettingen</strain>
    </source>
</reference>
<sequence length="102" mass="11259">MKLGALDSIALAGINPGQPSVMKDSPANKEGGFFNYLKEALQEVDELQKEAASSAEKLALGDETYLHNTILAYEKANLALQLTVEVRNKLVEAYQELMRMQM</sequence>
<dbReference type="OrthoDB" id="9812413at2"/>
<evidence type="ECO:0000256" key="4">
    <source>
        <dbReference type="HAMAP-Rule" id="MF_00724"/>
    </source>
</evidence>
<dbReference type="InterPro" id="IPR001624">
    <property type="entry name" value="FliE"/>
</dbReference>
<keyword evidence="7" id="KW-1185">Reference proteome</keyword>
<keyword evidence="3 4" id="KW-0975">Bacterial flagellum</keyword>
<dbReference type="GO" id="GO:0005198">
    <property type="term" value="F:structural molecule activity"/>
    <property type="evidence" value="ECO:0007669"/>
    <property type="project" value="UniProtKB-UniRule"/>
</dbReference>
<evidence type="ECO:0000256" key="5">
    <source>
        <dbReference type="NCBIfam" id="TIGR00205"/>
    </source>
</evidence>
<keyword evidence="6" id="KW-0969">Cilium</keyword>
<dbReference type="RefSeq" id="WP_011640272.1">
    <property type="nucleotide sequence ID" value="NC_008346.1"/>
</dbReference>
<dbReference type="GO" id="GO:0003774">
    <property type="term" value="F:cytoskeletal motor activity"/>
    <property type="evidence" value="ECO:0007669"/>
    <property type="project" value="InterPro"/>
</dbReference>
<gene>
    <name evidence="4" type="primary">fliE</name>
    <name evidence="6" type="ordered locus">Swol_0848</name>
</gene>
<organism evidence="6 7">
    <name type="scientific">Syntrophomonas wolfei subsp. wolfei (strain DSM 2245B / Goettingen)</name>
    <dbReference type="NCBI Taxonomy" id="335541"/>
    <lineage>
        <taxon>Bacteria</taxon>
        <taxon>Bacillati</taxon>
        <taxon>Bacillota</taxon>
        <taxon>Clostridia</taxon>
        <taxon>Eubacteriales</taxon>
        <taxon>Syntrophomonadaceae</taxon>
        <taxon>Syntrophomonas</taxon>
    </lineage>
</organism>
<dbReference type="PANTHER" id="PTHR34653">
    <property type="match status" value="1"/>
</dbReference>
<dbReference type="HAMAP" id="MF_00724">
    <property type="entry name" value="FliE"/>
    <property type="match status" value="1"/>
</dbReference>
<name>Q0AYN7_SYNWW</name>
<comment type="subcellular location">
    <subcellularLocation>
        <location evidence="1 4">Bacterial flagellum basal body</location>
    </subcellularLocation>
</comment>
<dbReference type="Pfam" id="PF02049">
    <property type="entry name" value="FliE"/>
    <property type="match status" value="1"/>
</dbReference>
<evidence type="ECO:0000313" key="6">
    <source>
        <dbReference type="EMBL" id="ABI68167.1"/>
    </source>
</evidence>
<dbReference type="eggNOG" id="COG1677">
    <property type="taxonomic scope" value="Bacteria"/>
</dbReference>
<dbReference type="KEGG" id="swo:Swol_0848"/>